<feature type="region of interest" description="Disordered" evidence="1">
    <location>
        <begin position="32"/>
        <end position="70"/>
    </location>
</feature>
<dbReference type="RefSeq" id="WP_119140948.1">
    <property type="nucleotide sequence ID" value="NZ_CBCSFL010000022.1"/>
</dbReference>
<keyword evidence="3" id="KW-1185">Reference proteome</keyword>
<dbReference type="EMBL" id="UNOZ01000013">
    <property type="protein sequence ID" value="SYX90094.1"/>
    <property type="molecule type" value="Genomic_DNA"/>
</dbReference>
<sequence>MTKLCSSNPLQRTALAVALTLGVLSVSGCGDDKQAPAVDTRTAAQKKADEVYNPTPEQKAQQAAERQARIDADKPHKVEFTDPGMGSDADYTDIGQTMVAFKIYNARRDWQESADDVADSSAVILNYKGVDPRLLDLEKKRKGTADGFEKADIAKEITGIVSEISEPFKNTQWVKVTLASDFIGLKSYDFTLKGFKVGEEFFTDKVGLTDLDKSNMAYGNQSKIAPPKATISNLPLHYNFGFVNATDDTLIKVEDEQLARKIEAARPTAKIEIYGFVQSVQRTRINGADQKDRYVYIQPQRIDIQDGQTGEVLLSHTL</sequence>
<evidence type="ECO:0008006" key="4">
    <source>
        <dbReference type="Google" id="ProtNLM"/>
    </source>
</evidence>
<dbReference type="OrthoDB" id="6815535at2"/>
<reference evidence="3" key="1">
    <citation type="submission" date="2018-08" db="EMBL/GenBank/DDBJ databases">
        <authorList>
            <person name="Blom J."/>
        </authorList>
    </citation>
    <scope>NUCLEOTIDE SEQUENCE [LARGE SCALE GENOMIC DNA]</scope>
    <source>
        <strain evidence="3">CCOS 865</strain>
    </source>
</reference>
<evidence type="ECO:0000256" key="1">
    <source>
        <dbReference type="SAM" id="MobiDB-lite"/>
    </source>
</evidence>
<dbReference type="PROSITE" id="PS51257">
    <property type="entry name" value="PROKAR_LIPOPROTEIN"/>
    <property type="match status" value="1"/>
</dbReference>
<gene>
    <name evidence="2" type="ORF">CCOS865_02360</name>
</gene>
<proteinExistence type="predicted"/>
<protein>
    <recommendedName>
        <fullName evidence="4">Lipoprotein</fullName>
    </recommendedName>
</protein>
<dbReference type="Proteomes" id="UP000263595">
    <property type="component" value="Unassembled WGS sequence"/>
</dbReference>
<name>A0A383RTU9_9PSED</name>
<accession>A0A383RTU9</accession>
<evidence type="ECO:0000313" key="3">
    <source>
        <dbReference type="Proteomes" id="UP000263595"/>
    </source>
</evidence>
<organism evidence="2 3">
    <name type="scientific">Pseudomonas reidholzensis</name>
    <dbReference type="NCBI Taxonomy" id="1785162"/>
    <lineage>
        <taxon>Bacteria</taxon>
        <taxon>Pseudomonadati</taxon>
        <taxon>Pseudomonadota</taxon>
        <taxon>Gammaproteobacteria</taxon>
        <taxon>Pseudomonadales</taxon>
        <taxon>Pseudomonadaceae</taxon>
        <taxon>Pseudomonas</taxon>
    </lineage>
</organism>
<evidence type="ECO:0000313" key="2">
    <source>
        <dbReference type="EMBL" id="SYX90094.1"/>
    </source>
</evidence>
<dbReference type="AlphaFoldDB" id="A0A383RTU9"/>